<name>A0A2P2NXM4_RHIMU</name>
<evidence type="ECO:0000256" key="1">
    <source>
        <dbReference type="SAM" id="MobiDB-lite"/>
    </source>
</evidence>
<feature type="region of interest" description="Disordered" evidence="1">
    <location>
        <begin position="1"/>
        <end position="20"/>
    </location>
</feature>
<proteinExistence type="predicted"/>
<sequence>MKTGDSVASKIELGWRSNGK</sequence>
<protein>
    <submittedName>
        <fullName evidence="2">Uncharacterized protein</fullName>
    </submittedName>
</protein>
<dbReference type="AlphaFoldDB" id="A0A2P2NXM4"/>
<reference evidence="2" key="1">
    <citation type="submission" date="2018-02" db="EMBL/GenBank/DDBJ databases">
        <title>Rhizophora mucronata_Transcriptome.</title>
        <authorList>
            <person name="Meera S.P."/>
            <person name="Sreeshan A."/>
            <person name="Augustine A."/>
        </authorList>
    </citation>
    <scope>NUCLEOTIDE SEQUENCE</scope>
    <source>
        <tissue evidence="2">Leaf</tissue>
    </source>
</reference>
<organism evidence="2">
    <name type="scientific">Rhizophora mucronata</name>
    <name type="common">Asiatic mangrove</name>
    <dbReference type="NCBI Taxonomy" id="61149"/>
    <lineage>
        <taxon>Eukaryota</taxon>
        <taxon>Viridiplantae</taxon>
        <taxon>Streptophyta</taxon>
        <taxon>Embryophyta</taxon>
        <taxon>Tracheophyta</taxon>
        <taxon>Spermatophyta</taxon>
        <taxon>Magnoliopsida</taxon>
        <taxon>eudicotyledons</taxon>
        <taxon>Gunneridae</taxon>
        <taxon>Pentapetalae</taxon>
        <taxon>rosids</taxon>
        <taxon>fabids</taxon>
        <taxon>Malpighiales</taxon>
        <taxon>Rhizophoraceae</taxon>
        <taxon>Rhizophora</taxon>
    </lineage>
</organism>
<accession>A0A2P2NXM4</accession>
<dbReference type="EMBL" id="GGEC01066685">
    <property type="protein sequence ID" value="MBX47169.1"/>
    <property type="molecule type" value="Transcribed_RNA"/>
</dbReference>
<evidence type="ECO:0000313" key="2">
    <source>
        <dbReference type="EMBL" id="MBX47169.1"/>
    </source>
</evidence>